<evidence type="ECO:0000313" key="3">
    <source>
        <dbReference type="Proteomes" id="UP000581688"/>
    </source>
</evidence>
<name>A0A841Q5D2_9BACI</name>
<dbReference type="InterPro" id="IPR058355">
    <property type="entry name" value="DUF8042"/>
</dbReference>
<dbReference type="Proteomes" id="UP000581688">
    <property type="component" value="Unassembled WGS sequence"/>
</dbReference>
<dbReference type="Pfam" id="PF26154">
    <property type="entry name" value="DUF8042"/>
    <property type="match status" value="1"/>
</dbReference>
<organism evidence="2 3">
    <name type="scientific">Salirhabdus euzebyi</name>
    <dbReference type="NCBI Taxonomy" id="394506"/>
    <lineage>
        <taxon>Bacteria</taxon>
        <taxon>Bacillati</taxon>
        <taxon>Bacillota</taxon>
        <taxon>Bacilli</taxon>
        <taxon>Bacillales</taxon>
        <taxon>Bacillaceae</taxon>
        <taxon>Salirhabdus</taxon>
    </lineage>
</organism>
<protein>
    <recommendedName>
        <fullName evidence="1">DUF8042 domain-containing protein</fullName>
    </recommendedName>
</protein>
<accession>A0A841Q5D2</accession>
<feature type="domain" description="DUF8042" evidence="1">
    <location>
        <begin position="7"/>
        <end position="116"/>
    </location>
</feature>
<comment type="caution">
    <text evidence="2">The sequence shown here is derived from an EMBL/GenBank/DDBJ whole genome shotgun (WGS) entry which is preliminary data.</text>
</comment>
<keyword evidence="3" id="KW-1185">Reference proteome</keyword>
<proteinExistence type="predicted"/>
<dbReference type="RefSeq" id="WP_174496037.1">
    <property type="nucleotide sequence ID" value="NZ_CADDWK010000006.1"/>
</dbReference>
<reference evidence="2 3" key="1">
    <citation type="submission" date="2020-08" db="EMBL/GenBank/DDBJ databases">
        <title>Genomic Encyclopedia of Type Strains, Phase IV (KMG-IV): sequencing the most valuable type-strain genomes for metagenomic binning, comparative biology and taxonomic classification.</title>
        <authorList>
            <person name="Goeker M."/>
        </authorList>
    </citation>
    <scope>NUCLEOTIDE SEQUENCE [LARGE SCALE GENOMIC DNA]</scope>
    <source>
        <strain evidence="2 3">DSM 19612</strain>
    </source>
</reference>
<dbReference type="AlphaFoldDB" id="A0A841Q5D2"/>
<evidence type="ECO:0000313" key="2">
    <source>
        <dbReference type="EMBL" id="MBB6453616.1"/>
    </source>
</evidence>
<dbReference type="EMBL" id="JACHGH010000005">
    <property type="protein sequence ID" value="MBB6453616.1"/>
    <property type="molecule type" value="Genomic_DNA"/>
</dbReference>
<sequence length="120" mass="14536">MQTLKGTQVEFLQRYFQLLDSMNEGFDYLMQIPDLEHSDMANTLYGDLVHAFQQLHEGHRQMMLIFDDLELHLFENLVELMTKWFDHFIDKRELLSNQVIPVFREWKCSMEQLIQPYIVH</sequence>
<gene>
    <name evidence="2" type="ORF">HNQ94_002065</name>
</gene>
<evidence type="ECO:0000259" key="1">
    <source>
        <dbReference type="Pfam" id="PF26154"/>
    </source>
</evidence>